<comment type="similarity">
    <text evidence="5">Belongs to the SAT4 family.</text>
</comment>
<name>A0A2V1DWY1_9PLEO</name>
<reference evidence="8 9" key="1">
    <citation type="journal article" date="2018" name="Sci. Rep.">
        <title>Comparative genomics provides insights into the lifestyle and reveals functional heterogeneity of dark septate endophytic fungi.</title>
        <authorList>
            <person name="Knapp D.G."/>
            <person name="Nemeth J.B."/>
            <person name="Barry K."/>
            <person name="Hainaut M."/>
            <person name="Henrissat B."/>
            <person name="Johnson J."/>
            <person name="Kuo A."/>
            <person name="Lim J.H.P."/>
            <person name="Lipzen A."/>
            <person name="Nolan M."/>
            <person name="Ohm R.A."/>
            <person name="Tamas L."/>
            <person name="Grigoriev I.V."/>
            <person name="Spatafora J.W."/>
            <person name="Nagy L.G."/>
            <person name="Kovacs G.M."/>
        </authorList>
    </citation>
    <scope>NUCLEOTIDE SEQUENCE [LARGE SCALE GENOMIC DNA]</scope>
    <source>
        <strain evidence="8 9">DSE2036</strain>
    </source>
</reference>
<protein>
    <recommendedName>
        <fullName evidence="7">Rhodopsin domain-containing protein</fullName>
    </recommendedName>
</protein>
<evidence type="ECO:0000256" key="2">
    <source>
        <dbReference type="ARBA" id="ARBA00022692"/>
    </source>
</evidence>
<proteinExistence type="inferred from homology"/>
<gene>
    <name evidence="8" type="ORF">DM02DRAFT_501288</name>
</gene>
<dbReference type="OrthoDB" id="10017208at2759"/>
<evidence type="ECO:0000256" key="6">
    <source>
        <dbReference type="SAM" id="Phobius"/>
    </source>
</evidence>
<dbReference type="GO" id="GO:0016020">
    <property type="term" value="C:membrane"/>
    <property type="evidence" value="ECO:0007669"/>
    <property type="project" value="UniProtKB-SubCell"/>
</dbReference>
<dbReference type="Proteomes" id="UP000244855">
    <property type="component" value="Unassembled WGS sequence"/>
</dbReference>
<feature type="non-terminal residue" evidence="8">
    <location>
        <position position="1"/>
    </location>
</feature>
<dbReference type="InterPro" id="IPR052337">
    <property type="entry name" value="SAT4-like"/>
</dbReference>
<dbReference type="PANTHER" id="PTHR33048:SF163">
    <property type="entry name" value="INTEGRAL MEMBRANE PROTEIN (AFU_ORTHOLOGUE AFUA_8G05510)"/>
    <property type="match status" value="1"/>
</dbReference>
<feature type="transmembrane region" description="Helical" evidence="6">
    <location>
        <begin position="108"/>
        <end position="129"/>
    </location>
</feature>
<feature type="non-terminal residue" evidence="8">
    <location>
        <position position="168"/>
    </location>
</feature>
<evidence type="ECO:0000313" key="8">
    <source>
        <dbReference type="EMBL" id="PVI01814.1"/>
    </source>
</evidence>
<comment type="subcellular location">
    <subcellularLocation>
        <location evidence="1">Membrane</location>
        <topology evidence="1">Multi-pass membrane protein</topology>
    </subcellularLocation>
</comment>
<dbReference type="InterPro" id="IPR049326">
    <property type="entry name" value="Rhodopsin_dom_fungi"/>
</dbReference>
<keyword evidence="9" id="KW-1185">Reference proteome</keyword>
<sequence length="168" mass="19741">LYVMTGPLNKIAMLCMYRRIFDTPFFSKVVLWGIMVNIAWWLAMSLSGVFACKPIQAYWHRETKEKKCFRLMQYDLGYAIVNISLDFFILCLPVRQVWKLHLDRAQKIAISFIFLIGALWVVIVMRLLWRLLANQTRVYLDVMIWTAIEPLVSVISINLPMLRPLLAK</sequence>
<feature type="transmembrane region" description="Helical" evidence="6">
    <location>
        <begin position="29"/>
        <end position="55"/>
    </location>
</feature>
<dbReference type="AlphaFoldDB" id="A0A2V1DWY1"/>
<feature type="domain" description="Rhodopsin" evidence="7">
    <location>
        <begin position="1"/>
        <end position="167"/>
    </location>
</feature>
<keyword evidence="3 6" id="KW-1133">Transmembrane helix</keyword>
<feature type="transmembrane region" description="Helical" evidence="6">
    <location>
        <begin position="76"/>
        <end position="96"/>
    </location>
</feature>
<evidence type="ECO:0000259" key="7">
    <source>
        <dbReference type="Pfam" id="PF20684"/>
    </source>
</evidence>
<evidence type="ECO:0000313" key="9">
    <source>
        <dbReference type="Proteomes" id="UP000244855"/>
    </source>
</evidence>
<dbReference type="STRING" id="97972.A0A2V1DWY1"/>
<evidence type="ECO:0000256" key="4">
    <source>
        <dbReference type="ARBA" id="ARBA00023136"/>
    </source>
</evidence>
<accession>A0A2V1DWY1</accession>
<keyword evidence="4 6" id="KW-0472">Membrane</keyword>
<evidence type="ECO:0000256" key="5">
    <source>
        <dbReference type="ARBA" id="ARBA00038359"/>
    </source>
</evidence>
<dbReference type="EMBL" id="KZ805352">
    <property type="protein sequence ID" value="PVI01814.1"/>
    <property type="molecule type" value="Genomic_DNA"/>
</dbReference>
<evidence type="ECO:0000256" key="1">
    <source>
        <dbReference type="ARBA" id="ARBA00004141"/>
    </source>
</evidence>
<keyword evidence="2 6" id="KW-0812">Transmembrane</keyword>
<dbReference type="PANTHER" id="PTHR33048">
    <property type="entry name" value="PTH11-LIKE INTEGRAL MEMBRANE PROTEIN (AFU_ORTHOLOGUE AFUA_5G11245)"/>
    <property type="match status" value="1"/>
</dbReference>
<evidence type="ECO:0000256" key="3">
    <source>
        <dbReference type="ARBA" id="ARBA00022989"/>
    </source>
</evidence>
<organism evidence="8 9">
    <name type="scientific">Periconia macrospinosa</name>
    <dbReference type="NCBI Taxonomy" id="97972"/>
    <lineage>
        <taxon>Eukaryota</taxon>
        <taxon>Fungi</taxon>
        <taxon>Dikarya</taxon>
        <taxon>Ascomycota</taxon>
        <taxon>Pezizomycotina</taxon>
        <taxon>Dothideomycetes</taxon>
        <taxon>Pleosporomycetidae</taxon>
        <taxon>Pleosporales</taxon>
        <taxon>Massarineae</taxon>
        <taxon>Periconiaceae</taxon>
        <taxon>Periconia</taxon>
    </lineage>
</organism>
<dbReference type="Pfam" id="PF20684">
    <property type="entry name" value="Fung_rhodopsin"/>
    <property type="match status" value="1"/>
</dbReference>